<gene>
    <name evidence="4" type="ORF">LIPSTDRAFT_74361</name>
</gene>
<keyword evidence="5" id="KW-1185">Reference proteome</keyword>
<proteinExistence type="predicted"/>
<dbReference type="PROSITE" id="PS50966">
    <property type="entry name" value="ZF_SWIM"/>
    <property type="match status" value="1"/>
</dbReference>
<evidence type="ECO:0000259" key="3">
    <source>
        <dbReference type="PROSITE" id="PS50966"/>
    </source>
</evidence>
<reference evidence="4 5" key="1">
    <citation type="journal article" date="2016" name="Proc. Natl. Acad. Sci. U.S.A.">
        <title>Comparative genomics of biotechnologically important yeasts.</title>
        <authorList>
            <person name="Riley R."/>
            <person name="Haridas S."/>
            <person name="Wolfe K.H."/>
            <person name="Lopes M.R."/>
            <person name="Hittinger C.T."/>
            <person name="Goeker M."/>
            <person name="Salamov A.A."/>
            <person name="Wisecaver J.H."/>
            <person name="Long T.M."/>
            <person name="Calvey C.H."/>
            <person name="Aerts A.L."/>
            <person name="Barry K.W."/>
            <person name="Choi C."/>
            <person name="Clum A."/>
            <person name="Coughlan A.Y."/>
            <person name="Deshpande S."/>
            <person name="Douglass A.P."/>
            <person name="Hanson S.J."/>
            <person name="Klenk H.-P."/>
            <person name="LaButti K.M."/>
            <person name="Lapidus A."/>
            <person name="Lindquist E.A."/>
            <person name="Lipzen A.M."/>
            <person name="Meier-Kolthoff J.P."/>
            <person name="Ohm R.A."/>
            <person name="Otillar R.P."/>
            <person name="Pangilinan J.L."/>
            <person name="Peng Y."/>
            <person name="Rokas A."/>
            <person name="Rosa C.A."/>
            <person name="Scheuner C."/>
            <person name="Sibirny A.A."/>
            <person name="Slot J.C."/>
            <person name="Stielow J.B."/>
            <person name="Sun H."/>
            <person name="Kurtzman C.P."/>
            <person name="Blackwell M."/>
            <person name="Grigoriev I.V."/>
            <person name="Jeffries T.W."/>
        </authorList>
    </citation>
    <scope>NUCLEOTIDE SEQUENCE [LARGE SCALE GENOMIC DNA]</scope>
    <source>
        <strain evidence="4 5">NRRL Y-11557</strain>
    </source>
</reference>
<name>A0A1E3PZY1_LIPST</name>
<dbReference type="EMBL" id="KV454299">
    <property type="protein sequence ID" value="ODQ70868.1"/>
    <property type="molecule type" value="Genomic_DNA"/>
</dbReference>
<keyword evidence="1" id="KW-0863">Zinc-finger</keyword>
<organism evidence="4 5">
    <name type="scientific">Lipomyces starkeyi NRRL Y-11557</name>
    <dbReference type="NCBI Taxonomy" id="675824"/>
    <lineage>
        <taxon>Eukaryota</taxon>
        <taxon>Fungi</taxon>
        <taxon>Dikarya</taxon>
        <taxon>Ascomycota</taxon>
        <taxon>Saccharomycotina</taxon>
        <taxon>Lipomycetes</taxon>
        <taxon>Lipomycetales</taxon>
        <taxon>Lipomycetaceae</taxon>
        <taxon>Lipomyces</taxon>
    </lineage>
</organism>
<dbReference type="AlphaFoldDB" id="A0A1E3PZY1"/>
<dbReference type="GO" id="GO:0008270">
    <property type="term" value="F:zinc ion binding"/>
    <property type="evidence" value="ECO:0007669"/>
    <property type="project" value="UniProtKB-KW"/>
</dbReference>
<sequence>MDQSEVVIAHSHYCRRCSSCRTWTRCETIEELQQVFSGLDGRPVKSCQKCRANKTTKTKNAPAKRAGFDLDEYYQTHEDFIDSVSSFLELNDNHITDGHFQPLRMKATFAPDLLIESEMSMTCCAQDTDLQRRVVILLRNDIFDCSGYFFHLRKVTERKDGPKFHLTCSRSVFRSTERDPLSVKRYTDSKEYYDCRGELHISFSKSNGSAIMIYEHCKHPKPDKFHMTPAVESYINTHKHFAPRHIYQNLLQMMDKSQFEKTELYTITRQQVYNVWRSINKTGWERDAANDYRSAQLLLAEQDGYRLVHSLQEPGVSLAFLTPCFTDRSMYSLAKMTEIFIDSTFGTNKHGYELYCVLTEYDLVSLPLSYLLLDTRGVQEEGKRGSRLTAWFTALRGEGLCPNVVHTDKDFAEVTAASIAFKRDNSNYNHHLCLWHSLRAIYQHLTGKEKDKDSDAIGSARNSLRTSGLPQYLHFLSDETDWILSKGQTKQCTSAQASILRGMVKGHLLRHPLLPKVAFDNADPQQALVFETYEEIHASSIKELLSYCKCIDQPKVFRYFWRNWYRPEFRNVGSRWEIASLCGRPGSVASIPISRTTMRLESHWRILKKDYGSNLVRPRLDVLCYIIFNGLVRSRIQLHLQVAAGREKPSAYKDFVNVWRNCAEAVDQTTINKRDGFYFTDKDKWVCSCPAFVFNSRYLCKHLVSYYSSPHPDGNGRYAVQPPPSFTPDLFQEQLPLIRFNYFDQAVPVAISSGVELSYSGDAETGTSAYVQELASLQLSPSENPEVREDNDEESMGLLRIINWVTGDQCENNPRMQQDICRSIISSRSPEELIKKFKRPYEEAVGSSRPTGHTMRKAPKSYYYMRPNNDYGKNN</sequence>
<dbReference type="STRING" id="675824.A0A1E3PZY1"/>
<evidence type="ECO:0000256" key="1">
    <source>
        <dbReference type="PROSITE-ProRule" id="PRU00325"/>
    </source>
</evidence>
<evidence type="ECO:0000256" key="2">
    <source>
        <dbReference type="SAM" id="MobiDB-lite"/>
    </source>
</evidence>
<accession>A0A1E3PZY1</accession>
<protein>
    <recommendedName>
        <fullName evidence="3">SWIM-type domain-containing protein</fullName>
    </recommendedName>
</protein>
<dbReference type="Proteomes" id="UP000094385">
    <property type="component" value="Unassembled WGS sequence"/>
</dbReference>
<feature type="region of interest" description="Disordered" evidence="2">
    <location>
        <begin position="844"/>
        <end position="875"/>
    </location>
</feature>
<dbReference type="InterPro" id="IPR007527">
    <property type="entry name" value="Znf_SWIM"/>
</dbReference>
<dbReference type="Pfam" id="PF04434">
    <property type="entry name" value="SWIM"/>
    <property type="match status" value="1"/>
</dbReference>
<keyword evidence="1" id="KW-0862">Zinc</keyword>
<evidence type="ECO:0000313" key="4">
    <source>
        <dbReference type="EMBL" id="ODQ70868.1"/>
    </source>
</evidence>
<dbReference type="OrthoDB" id="4364923at2759"/>
<keyword evidence="1" id="KW-0479">Metal-binding</keyword>
<evidence type="ECO:0000313" key="5">
    <source>
        <dbReference type="Proteomes" id="UP000094385"/>
    </source>
</evidence>
<feature type="domain" description="SWIM-type" evidence="3">
    <location>
        <begin position="678"/>
        <end position="711"/>
    </location>
</feature>